<feature type="compositionally biased region" description="Basic and acidic residues" evidence="9">
    <location>
        <begin position="43"/>
        <end position="62"/>
    </location>
</feature>
<evidence type="ECO:0000256" key="7">
    <source>
        <dbReference type="ARBA" id="ARBA00022694"/>
    </source>
</evidence>
<comment type="subcellular location">
    <subcellularLocation>
        <location evidence="2">Cytoplasm</location>
    </subcellularLocation>
    <subcellularLocation>
        <location evidence="1">Nucleus</location>
    </subcellularLocation>
</comment>
<evidence type="ECO:0000256" key="6">
    <source>
        <dbReference type="ARBA" id="ARBA00022490"/>
    </source>
</evidence>
<dbReference type="EnsemblPlants" id="OB03G17640.1">
    <property type="protein sequence ID" value="OB03G17640.1"/>
    <property type="gene ID" value="OB03G17640"/>
</dbReference>
<keyword evidence="6" id="KW-0963">Cytoplasm</keyword>
<evidence type="ECO:0000256" key="1">
    <source>
        <dbReference type="ARBA" id="ARBA00004123"/>
    </source>
</evidence>
<feature type="region of interest" description="Disordered" evidence="9">
    <location>
        <begin position="1"/>
        <end position="68"/>
    </location>
</feature>
<proteinExistence type="inferred from homology"/>
<keyword evidence="8" id="KW-0539">Nucleus</keyword>
<dbReference type="GO" id="GO:0005634">
    <property type="term" value="C:nucleus"/>
    <property type="evidence" value="ECO:0007669"/>
    <property type="project" value="UniProtKB-SubCell"/>
</dbReference>
<comment type="pathway">
    <text evidence="3">tRNA modification; 5-methoxycarbonylmethyl-2-thiouridine-tRNA biosynthesis.</text>
</comment>
<dbReference type="GO" id="GO:0033588">
    <property type="term" value="C:elongator holoenzyme complex"/>
    <property type="evidence" value="ECO:0007669"/>
    <property type="project" value="InterPro"/>
</dbReference>
<dbReference type="PANTHER" id="PTHR15641">
    <property type="entry name" value="ELONGATOR COMPLEX PROTEIN 5"/>
    <property type="match status" value="1"/>
</dbReference>
<dbReference type="GO" id="GO:0000049">
    <property type="term" value="F:tRNA binding"/>
    <property type="evidence" value="ECO:0007669"/>
    <property type="project" value="TreeGrafter"/>
</dbReference>
<dbReference type="AlphaFoldDB" id="J3LL38"/>
<dbReference type="InterPro" id="IPR019519">
    <property type="entry name" value="Elp5"/>
</dbReference>
<protein>
    <recommendedName>
        <fullName evidence="5">Elongator complex protein 5</fullName>
    </recommendedName>
</protein>
<keyword evidence="11" id="KW-1185">Reference proteome</keyword>
<keyword evidence="7" id="KW-0819">tRNA processing</keyword>
<evidence type="ECO:0000256" key="2">
    <source>
        <dbReference type="ARBA" id="ARBA00004496"/>
    </source>
</evidence>
<dbReference type="GO" id="GO:0002098">
    <property type="term" value="P:tRNA wobble uridine modification"/>
    <property type="evidence" value="ECO:0007669"/>
    <property type="project" value="InterPro"/>
</dbReference>
<reference evidence="10" key="2">
    <citation type="submission" date="2013-04" db="UniProtKB">
        <authorList>
            <consortium name="EnsemblPlants"/>
        </authorList>
    </citation>
    <scope>IDENTIFICATION</scope>
</reference>
<organism evidence="10">
    <name type="scientific">Oryza brachyantha</name>
    <name type="common">malo sina</name>
    <dbReference type="NCBI Taxonomy" id="4533"/>
    <lineage>
        <taxon>Eukaryota</taxon>
        <taxon>Viridiplantae</taxon>
        <taxon>Streptophyta</taxon>
        <taxon>Embryophyta</taxon>
        <taxon>Tracheophyta</taxon>
        <taxon>Spermatophyta</taxon>
        <taxon>Magnoliopsida</taxon>
        <taxon>Liliopsida</taxon>
        <taxon>Poales</taxon>
        <taxon>Poaceae</taxon>
        <taxon>BOP clade</taxon>
        <taxon>Oryzoideae</taxon>
        <taxon>Oryzeae</taxon>
        <taxon>Oryzinae</taxon>
        <taxon>Oryza</taxon>
    </lineage>
</organism>
<dbReference type="STRING" id="4533.J3LL38"/>
<sequence length="258" mass="29147">MQEQRGGRTGGRPRDAVGQEGTEGGGGRERAQGQRRQGGGRRAAVEGRIPEEGDRREGAERRGRSKGVDVAAADQDFLDGVKRSGFYLKGRYISFELRLNLFPPISSMLRHASVSSISSFLSNLRSHDQISSIFWHIHSDLREPKFSRAFECLTTMVASSEPVVVDSVHEEEIPGDVSFLEENYSKANFYVRLKRRNGRVKHLYEELHVEGNEVRFVSMPSVKFNLELSEKERSDRANVVLPFEHQGKGEPIRIYDGR</sequence>
<dbReference type="HOGENOM" id="CLU_1079169_0_0_1"/>
<dbReference type="GO" id="GO:0005829">
    <property type="term" value="C:cytosol"/>
    <property type="evidence" value="ECO:0007669"/>
    <property type="project" value="TreeGrafter"/>
</dbReference>
<evidence type="ECO:0000313" key="11">
    <source>
        <dbReference type="Proteomes" id="UP000006038"/>
    </source>
</evidence>
<dbReference type="eggNOG" id="ENOG502QTQT">
    <property type="taxonomic scope" value="Eukaryota"/>
</dbReference>
<evidence type="ECO:0000313" key="10">
    <source>
        <dbReference type="EnsemblPlants" id="OB03G17640.1"/>
    </source>
</evidence>
<dbReference type="Proteomes" id="UP000006038">
    <property type="component" value="Chromosome 3"/>
</dbReference>
<evidence type="ECO:0000256" key="5">
    <source>
        <dbReference type="ARBA" id="ARBA00020264"/>
    </source>
</evidence>
<dbReference type="UniPathway" id="UPA00988"/>
<dbReference type="Pfam" id="PF10483">
    <property type="entry name" value="Elong_Iki1"/>
    <property type="match status" value="1"/>
</dbReference>
<reference evidence="10" key="1">
    <citation type="journal article" date="2013" name="Nat. Commun.">
        <title>Whole-genome sequencing of Oryza brachyantha reveals mechanisms underlying Oryza genome evolution.</title>
        <authorList>
            <person name="Chen J."/>
            <person name="Huang Q."/>
            <person name="Gao D."/>
            <person name="Wang J."/>
            <person name="Lang Y."/>
            <person name="Liu T."/>
            <person name="Li B."/>
            <person name="Bai Z."/>
            <person name="Luis Goicoechea J."/>
            <person name="Liang C."/>
            <person name="Chen C."/>
            <person name="Zhang W."/>
            <person name="Sun S."/>
            <person name="Liao Y."/>
            <person name="Zhang X."/>
            <person name="Yang L."/>
            <person name="Song C."/>
            <person name="Wang M."/>
            <person name="Shi J."/>
            <person name="Liu G."/>
            <person name="Liu J."/>
            <person name="Zhou H."/>
            <person name="Zhou W."/>
            <person name="Yu Q."/>
            <person name="An N."/>
            <person name="Chen Y."/>
            <person name="Cai Q."/>
            <person name="Wang B."/>
            <person name="Liu B."/>
            <person name="Min J."/>
            <person name="Huang Y."/>
            <person name="Wu H."/>
            <person name="Li Z."/>
            <person name="Zhang Y."/>
            <person name="Yin Y."/>
            <person name="Song W."/>
            <person name="Jiang J."/>
            <person name="Jackson S.A."/>
            <person name="Wing R.A."/>
            <person name="Wang J."/>
            <person name="Chen M."/>
        </authorList>
    </citation>
    <scope>NUCLEOTIDE SEQUENCE [LARGE SCALE GENOMIC DNA]</scope>
    <source>
        <strain evidence="10">cv. IRGC 101232</strain>
    </source>
</reference>
<dbReference type="Gramene" id="OB03G17640.1">
    <property type="protein sequence ID" value="OB03G17640.1"/>
    <property type="gene ID" value="OB03G17640"/>
</dbReference>
<accession>J3LL38</accession>
<comment type="similarity">
    <text evidence="4">Belongs to the ELP5 family.</text>
</comment>
<evidence type="ECO:0000256" key="3">
    <source>
        <dbReference type="ARBA" id="ARBA00005043"/>
    </source>
</evidence>
<evidence type="ECO:0000256" key="9">
    <source>
        <dbReference type="SAM" id="MobiDB-lite"/>
    </source>
</evidence>
<evidence type="ECO:0000256" key="8">
    <source>
        <dbReference type="ARBA" id="ARBA00023242"/>
    </source>
</evidence>
<name>J3LL38_ORYBR</name>
<evidence type="ECO:0000256" key="4">
    <source>
        <dbReference type="ARBA" id="ARBA00009567"/>
    </source>
</evidence>
<dbReference type="PANTHER" id="PTHR15641:SF1">
    <property type="entry name" value="ELONGATOR COMPLEX PROTEIN 5"/>
    <property type="match status" value="1"/>
</dbReference>